<comment type="catalytic activity">
    <reaction evidence="5">
        <text>[(1-&gt;4)-alpha-D-galacturonosyl methyl ester](n) + n H2O = [(1-&gt;4)-alpha-D-galacturonosyl](n) + n methanol + n H(+)</text>
        <dbReference type="Rhea" id="RHEA:22380"/>
        <dbReference type="Rhea" id="RHEA-COMP:14570"/>
        <dbReference type="Rhea" id="RHEA-COMP:14573"/>
        <dbReference type="ChEBI" id="CHEBI:15377"/>
        <dbReference type="ChEBI" id="CHEBI:15378"/>
        <dbReference type="ChEBI" id="CHEBI:17790"/>
        <dbReference type="ChEBI" id="CHEBI:140522"/>
        <dbReference type="ChEBI" id="CHEBI:140523"/>
        <dbReference type="EC" id="3.1.1.11"/>
    </reaction>
</comment>
<comment type="similarity">
    <text evidence="1">Belongs to the pectinesterase family.</text>
</comment>
<feature type="domain" description="Pectinesterase catalytic" evidence="6">
    <location>
        <begin position="13"/>
        <end position="146"/>
    </location>
</feature>
<comment type="caution">
    <text evidence="7">The sequence shown here is derived from an EMBL/GenBank/DDBJ whole genome shotgun (WGS) entry which is preliminary data.</text>
</comment>
<dbReference type="Pfam" id="PF01095">
    <property type="entry name" value="Pectinesterase"/>
    <property type="match status" value="2"/>
</dbReference>
<evidence type="ECO:0000313" key="8">
    <source>
        <dbReference type="Proteomes" id="UP001597244"/>
    </source>
</evidence>
<comment type="pathway">
    <text evidence="5">Glycan metabolism; pectin degradation; 2-dehydro-3-deoxy-D-gluconate from pectin: step 1/5.</text>
</comment>
<dbReference type="InterPro" id="IPR012334">
    <property type="entry name" value="Pectin_lyas_fold"/>
</dbReference>
<dbReference type="SUPFAM" id="SSF51126">
    <property type="entry name" value="Pectin lyase-like"/>
    <property type="match status" value="1"/>
</dbReference>
<keyword evidence="3 5" id="KW-0063">Aspartyl esterase</keyword>
<dbReference type="PANTHER" id="PTHR31321:SF57">
    <property type="entry name" value="PECTINESTERASE 53-RELATED"/>
    <property type="match status" value="1"/>
</dbReference>
<evidence type="ECO:0000256" key="4">
    <source>
        <dbReference type="PROSITE-ProRule" id="PRU10040"/>
    </source>
</evidence>
<protein>
    <recommendedName>
        <fullName evidence="5">Pectinesterase</fullName>
        <ecNumber evidence="5">3.1.1.11</ecNumber>
    </recommendedName>
</protein>
<organism evidence="7 8">
    <name type="scientific">Lapidilactobacillus mulanensis</name>
    <dbReference type="NCBI Taxonomy" id="2485999"/>
    <lineage>
        <taxon>Bacteria</taxon>
        <taxon>Bacillati</taxon>
        <taxon>Bacillota</taxon>
        <taxon>Bacilli</taxon>
        <taxon>Lactobacillales</taxon>
        <taxon>Lactobacillaceae</taxon>
        <taxon>Lapidilactobacillus</taxon>
    </lineage>
</organism>
<dbReference type="Proteomes" id="UP001597244">
    <property type="component" value="Unassembled WGS sequence"/>
</dbReference>
<keyword evidence="2 5" id="KW-0378">Hydrolase</keyword>
<dbReference type="EC" id="3.1.1.11" evidence="5"/>
<evidence type="ECO:0000256" key="5">
    <source>
        <dbReference type="RuleBase" id="RU000589"/>
    </source>
</evidence>
<name>A0ABW4DST5_9LACO</name>
<dbReference type="RefSeq" id="WP_125576999.1">
    <property type="nucleotide sequence ID" value="NZ_JBHTOF010000104.1"/>
</dbReference>
<evidence type="ECO:0000256" key="3">
    <source>
        <dbReference type="ARBA" id="ARBA00023085"/>
    </source>
</evidence>
<proteinExistence type="inferred from homology"/>
<evidence type="ECO:0000259" key="6">
    <source>
        <dbReference type="Pfam" id="PF01095"/>
    </source>
</evidence>
<keyword evidence="8" id="KW-1185">Reference proteome</keyword>
<feature type="domain" description="Pectinesterase catalytic" evidence="6">
    <location>
        <begin position="177"/>
        <end position="306"/>
    </location>
</feature>
<dbReference type="InterPro" id="IPR033131">
    <property type="entry name" value="Pectinesterase_Asp_AS"/>
</dbReference>
<dbReference type="EMBL" id="JBHTOF010000104">
    <property type="protein sequence ID" value="MFD1466536.1"/>
    <property type="molecule type" value="Genomic_DNA"/>
</dbReference>
<dbReference type="InterPro" id="IPR011050">
    <property type="entry name" value="Pectin_lyase_fold/virulence"/>
</dbReference>
<dbReference type="PANTHER" id="PTHR31321">
    <property type="entry name" value="ACYL-COA THIOESTER HYDROLASE YBHC-RELATED"/>
    <property type="match status" value="1"/>
</dbReference>
<accession>A0ABW4DST5</accession>
<evidence type="ECO:0000256" key="2">
    <source>
        <dbReference type="ARBA" id="ARBA00022801"/>
    </source>
</evidence>
<evidence type="ECO:0000256" key="1">
    <source>
        <dbReference type="ARBA" id="ARBA00008891"/>
    </source>
</evidence>
<dbReference type="InterPro" id="IPR000070">
    <property type="entry name" value="Pectinesterase_cat"/>
</dbReference>
<reference evidence="8" key="1">
    <citation type="journal article" date="2019" name="Int. J. Syst. Evol. Microbiol.">
        <title>The Global Catalogue of Microorganisms (GCM) 10K type strain sequencing project: providing services to taxonomists for standard genome sequencing and annotation.</title>
        <authorList>
            <consortium name="The Broad Institute Genomics Platform"/>
            <consortium name="The Broad Institute Genome Sequencing Center for Infectious Disease"/>
            <person name="Wu L."/>
            <person name="Ma J."/>
        </authorList>
    </citation>
    <scope>NUCLEOTIDE SEQUENCE [LARGE SCALE GENOMIC DNA]</scope>
    <source>
        <strain evidence="8">CCM 8951</strain>
    </source>
</reference>
<sequence length="311" mass="34919">MDKLSSEESVIFTVDAKGRAPFATVQAAIDFADQFHERLVKIYILAGCYHEKVRLYQNHIQLIGVGDVEITNDLFASQKASDGTELGTFRTSTLFINGQDMLLKNLTISNSAGTHGHEVGQAIAVYCEGTNINFMNCRLRGHQDTLCLGPLPSLQKNGTAFVTEDMQDDFSVQKYGFYDCTIEGTVDFIFGGGQATFSNCQLIALPRENLGEVDYLTAASSNELSAGFTFSYCAVKAIGNQTYYLGRPWRSQAKTNFNRCLFDKNLHADGWNDWQRSADQQTVSYTEHNCYYETKEIHRADWIDFNRMEGK</sequence>
<dbReference type="PROSITE" id="PS00503">
    <property type="entry name" value="PECTINESTERASE_2"/>
    <property type="match status" value="1"/>
</dbReference>
<gene>
    <name evidence="7" type="ORF">ACFQ4L_10725</name>
</gene>
<evidence type="ECO:0000313" key="7">
    <source>
        <dbReference type="EMBL" id="MFD1466536.1"/>
    </source>
</evidence>
<feature type="active site" evidence="4">
    <location>
        <position position="187"/>
    </location>
</feature>
<dbReference type="Gene3D" id="2.160.20.10">
    <property type="entry name" value="Single-stranded right-handed beta-helix, Pectin lyase-like"/>
    <property type="match status" value="1"/>
</dbReference>